<evidence type="ECO:0000259" key="2">
    <source>
        <dbReference type="Pfam" id="PF07593"/>
    </source>
</evidence>
<dbReference type="InterPro" id="IPR028994">
    <property type="entry name" value="Integrin_alpha_N"/>
</dbReference>
<dbReference type="EMBL" id="PYGF01000007">
    <property type="protein sequence ID" value="PSL03321.1"/>
    <property type="molecule type" value="Genomic_DNA"/>
</dbReference>
<dbReference type="InterPro" id="IPR027039">
    <property type="entry name" value="Crtac1"/>
</dbReference>
<dbReference type="AlphaFoldDB" id="A0A2P8E1G0"/>
<dbReference type="PANTHER" id="PTHR16026">
    <property type="entry name" value="CARTILAGE ACIDIC PROTEIN 1"/>
    <property type="match status" value="1"/>
</dbReference>
<feature type="domain" description="ASPIC/UnbV" evidence="2">
    <location>
        <begin position="531"/>
        <end position="598"/>
    </location>
</feature>
<proteinExistence type="predicted"/>
<dbReference type="Gene3D" id="2.130.10.130">
    <property type="entry name" value="Integrin alpha, N-terminal"/>
    <property type="match status" value="4"/>
</dbReference>
<dbReference type="Pfam" id="PF13517">
    <property type="entry name" value="FG-GAP_3"/>
    <property type="match status" value="6"/>
</dbReference>
<dbReference type="Pfam" id="PF07593">
    <property type="entry name" value="UnbV_ASPIC"/>
    <property type="match status" value="1"/>
</dbReference>
<evidence type="ECO:0000313" key="3">
    <source>
        <dbReference type="EMBL" id="PSL03321.1"/>
    </source>
</evidence>
<name>A0A2P8E1G0_9BACT</name>
<accession>A0A2P8E1G0</accession>
<organism evidence="3 4">
    <name type="scientific">Cecembia rubra</name>
    <dbReference type="NCBI Taxonomy" id="1485585"/>
    <lineage>
        <taxon>Bacteria</taxon>
        <taxon>Pseudomonadati</taxon>
        <taxon>Bacteroidota</taxon>
        <taxon>Cytophagia</taxon>
        <taxon>Cytophagales</taxon>
        <taxon>Cyclobacteriaceae</taxon>
        <taxon>Cecembia</taxon>
    </lineage>
</organism>
<keyword evidence="1" id="KW-0732">Signal</keyword>
<sequence length="1108" mass="124553">MERSKYKAKLYINPFFIGMVLWACHSKNVDSTEETLFTSIKPSYSGVDFSNELVEEESFNIIEYLYFYNGAGIAVGDINNDGLLDIYFSSNQQGNQLYLNKGNLQFEDITEKAGLVSPGPWKTGVSMVDINGDGFLDIYLCRVSGYKGLEGKNELYINNGDLTFTESAELYGLDFKGFSTQAAFFDYDGDGDLDMYLLNHAVHTERSFGRAALRYIDNGQAGDKLYRNNLDKGEIKFSAVSNEAGIFSSQVGYGLGIGIADLNKDGWPDIYVSNDFNENDYLYINQKDGTFKESISKSLTYSSRFSMGNDLADINNDTWIDIMTLDMLPEDEKTQKMSVGEDPYEIFKLKLNFGYERQASRNMLQLNNADGTYSEIAQLAGLYATDWSWAVLLADFDNDGLKDVFISNGIKLRPNDVDYINFITGATSLDQIKNLDLAAKMPEGLVPNYFFKNSGNLQFQDVSKNWGISQKTISNGAVYADLDNDGDLDLIVNHINKKAEIFKNQTIEMDWGNGSNFIKVRFSGNGLNVFGIGAKVIAYSGDLSIYQENYTSRGFQSSTAPEIHIGLGQIKTLDSLVVIWPDQSFQKLEKIKANQTLTLNQFDAYGNFKFTQLNKPVNWEIISTEESGLDFVHEEDDYNDFNLESLLPHKISREGPAALIFDFNGDGLEDVFLGGASGQEPMIYLQNKNGRFKGLCPEELSRDADFEDITVIWEDFDQDGLPDLIVGRGGNIHNSSPNSHSKFYRNLGNGELAKGISLPLDPNLQVAKFIPMDIDQDGLLDLFVGGRNWAGRYGEVPQSYLLKNIGNGLFEDWTKIWGPEIQFSGMVKDASWVDLNQDGSKKLIVIGEWMPVKIYGFEGIKLVDQTHLYGLENTNGWWNTIRVHDIDKNGFPDFILGNIGKNTRLKSDALSPLKMWVKDLDNNGSLDQVIAYPLNHQYFPLANRDELVKRLPAMKKEFVRNSHFAGKTIEQVFKKTPLDGGAYFEAKEFSSQVWLNMNGKFEIINLPIQAQFAPIQAIHVQDLDGDGLLDLITGGNFIETAPYFGAYLGSWGNLFKGDGKGNFVPFQRGSLGIYGQIKHILQLKVKEELWTLFIRNDDKIEILRFQQP</sequence>
<evidence type="ECO:0000256" key="1">
    <source>
        <dbReference type="ARBA" id="ARBA00022729"/>
    </source>
</evidence>
<dbReference type="Proteomes" id="UP000240708">
    <property type="component" value="Unassembled WGS sequence"/>
</dbReference>
<dbReference type="SUPFAM" id="SSF69318">
    <property type="entry name" value="Integrin alpha N-terminal domain"/>
    <property type="match status" value="3"/>
</dbReference>
<dbReference type="PANTHER" id="PTHR16026:SF0">
    <property type="entry name" value="CARTILAGE ACIDIC PROTEIN 1"/>
    <property type="match status" value="1"/>
</dbReference>
<gene>
    <name evidence="3" type="ORF">CLV48_10739</name>
</gene>
<evidence type="ECO:0000313" key="4">
    <source>
        <dbReference type="Proteomes" id="UP000240708"/>
    </source>
</evidence>
<comment type="caution">
    <text evidence="3">The sequence shown here is derived from an EMBL/GenBank/DDBJ whole genome shotgun (WGS) entry which is preliminary data.</text>
</comment>
<dbReference type="InterPro" id="IPR011519">
    <property type="entry name" value="UnbV_ASPIC"/>
</dbReference>
<reference evidence="3 4" key="1">
    <citation type="submission" date="2018-03" db="EMBL/GenBank/DDBJ databases">
        <title>Genomic Encyclopedia of Archaeal and Bacterial Type Strains, Phase II (KMG-II): from individual species to whole genera.</title>
        <authorList>
            <person name="Goeker M."/>
        </authorList>
    </citation>
    <scope>NUCLEOTIDE SEQUENCE [LARGE SCALE GENOMIC DNA]</scope>
    <source>
        <strain evidence="3 4">DSM 28057</strain>
    </source>
</reference>
<protein>
    <submittedName>
        <fullName evidence="3">VCBS repeat protein</fullName>
    </submittedName>
</protein>
<dbReference type="InterPro" id="IPR013517">
    <property type="entry name" value="FG-GAP"/>
</dbReference>
<keyword evidence="4" id="KW-1185">Reference proteome</keyword>
<dbReference type="RefSeq" id="WP_245889553.1">
    <property type="nucleotide sequence ID" value="NZ_PYGF01000007.1"/>
</dbReference>